<dbReference type="PANTHER" id="PTHR46167">
    <property type="entry name" value="N-LYSINE METHYLTRANSFERASE KMT5A"/>
    <property type="match status" value="1"/>
</dbReference>
<sequence>MNWFVKTNLVDVLKHWKPSDRRDIAKKNKFILDQELIQSISEQKWDKCIIRQTGDQHIGKGIFAKQDIQKREVICDYHGDLISHKEGMHRYKSYPSEINHYMMFFELNGTKYCIDGNTNCSCRNFSKDRIKGRLIIHSKTHPNIRYKPQLLDNVPRVFLHAKVDIELGDELKFDYGVAKDRISREECASTFLAR</sequence>
<dbReference type="Gene3D" id="2.170.270.10">
    <property type="entry name" value="SET domain"/>
    <property type="match status" value="1"/>
</dbReference>
<evidence type="ECO:0000313" key="3">
    <source>
        <dbReference type="Proteomes" id="UP001634394"/>
    </source>
</evidence>
<evidence type="ECO:0000259" key="1">
    <source>
        <dbReference type="PROSITE" id="PS50280"/>
    </source>
</evidence>
<dbReference type="EMBL" id="JBJQND010000010">
    <property type="protein sequence ID" value="KAL3862953.1"/>
    <property type="molecule type" value="Genomic_DNA"/>
</dbReference>
<dbReference type="Pfam" id="PF00856">
    <property type="entry name" value="SET"/>
    <property type="match status" value="1"/>
</dbReference>
<dbReference type="SUPFAM" id="SSF82199">
    <property type="entry name" value="SET domain"/>
    <property type="match status" value="1"/>
</dbReference>
<comment type="caution">
    <text evidence="2">The sequence shown here is derived from an EMBL/GenBank/DDBJ whole genome shotgun (WGS) entry which is preliminary data.</text>
</comment>
<proteinExistence type="predicted"/>
<gene>
    <name evidence="2" type="ORF">ACJMK2_004736</name>
</gene>
<dbReference type="PROSITE" id="PS50280">
    <property type="entry name" value="SET"/>
    <property type="match status" value="1"/>
</dbReference>
<dbReference type="InterPro" id="IPR001214">
    <property type="entry name" value="SET_dom"/>
</dbReference>
<name>A0ABD3VPJ2_SINWO</name>
<keyword evidence="3" id="KW-1185">Reference proteome</keyword>
<protein>
    <recommendedName>
        <fullName evidence="1">SET domain-containing protein</fullName>
    </recommendedName>
</protein>
<feature type="domain" description="SET" evidence="1">
    <location>
        <begin position="46"/>
        <end position="176"/>
    </location>
</feature>
<dbReference type="InterPro" id="IPR046341">
    <property type="entry name" value="SET_dom_sf"/>
</dbReference>
<organism evidence="2 3">
    <name type="scientific">Sinanodonta woodiana</name>
    <name type="common">Chinese pond mussel</name>
    <name type="synonym">Anodonta woodiana</name>
    <dbReference type="NCBI Taxonomy" id="1069815"/>
    <lineage>
        <taxon>Eukaryota</taxon>
        <taxon>Metazoa</taxon>
        <taxon>Spiralia</taxon>
        <taxon>Lophotrochozoa</taxon>
        <taxon>Mollusca</taxon>
        <taxon>Bivalvia</taxon>
        <taxon>Autobranchia</taxon>
        <taxon>Heteroconchia</taxon>
        <taxon>Palaeoheterodonta</taxon>
        <taxon>Unionida</taxon>
        <taxon>Unionoidea</taxon>
        <taxon>Unionidae</taxon>
        <taxon>Unioninae</taxon>
        <taxon>Sinanodonta</taxon>
    </lineage>
</organism>
<dbReference type="InterPro" id="IPR051760">
    <property type="entry name" value="KMT5A"/>
</dbReference>
<accession>A0ABD3VPJ2</accession>
<evidence type="ECO:0000313" key="2">
    <source>
        <dbReference type="EMBL" id="KAL3862953.1"/>
    </source>
</evidence>
<dbReference type="SMART" id="SM00317">
    <property type="entry name" value="SET"/>
    <property type="match status" value="1"/>
</dbReference>
<reference evidence="2 3" key="1">
    <citation type="submission" date="2024-11" db="EMBL/GenBank/DDBJ databases">
        <title>Chromosome-level genome assembly of the freshwater bivalve Anodonta woodiana.</title>
        <authorList>
            <person name="Chen X."/>
        </authorList>
    </citation>
    <scope>NUCLEOTIDE SEQUENCE [LARGE SCALE GENOMIC DNA]</scope>
    <source>
        <strain evidence="2">MN2024</strain>
        <tissue evidence="2">Gills</tissue>
    </source>
</reference>
<dbReference type="Proteomes" id="UP001634394">
    <property type="component" value="Unassembled WGS sequence"/>
</dbReference>
<dbReference type="PANTHER" id="PTHR46167:SF1">
    <property type="entry name" value="N-LYSINE METHYLTRANSFERASE KMT5A"/>
    <property type="match status" value="1"/>
</dbReference>
<dbReference type="AlphaFoldDB" id="A0ABD3VPJ2"/>